<organism evidence="1 2">
    <name type="scientific">Scutellospora calospora</name>
    <dbReference type="NCBI Taxonomy" id="85575"/>
    <lineage>
        <taxon>Eukaryota</taxon>
        <taxon>Fungi</taxon>
        <taxon>Fungi incertae sedis</taxon>
        <taxon>Mucoromycota</taxon>
        <taxon>Glomeromycotina</taxon>
        <taxon>Glomeromycetes</taxon>
        <taxon>Diversisporales</taxon>
        <taxon>Gigasporaceae</taxon>
        <taxon>Scutellospora</taxon>
    </lineage>
</organism>
<dbReference type="Proteomes" id="UP000789860">
    <property type="component" value="Unassembled WGS sequence"/>
</dbReference>
<feature type="non-terminal residue" evidence="1">
    <location>
        <position position="1"/>
    </location>
</feature>
<comment type="caution">
    <text evidence="1">The sequence shown here is derived from an EMBL/GenBank/DDBJ whole genome shotgun (WGS) entry which is preliminary data.</text>
</comment>
<name>A0ACA9KYC5_9GLOM</name>
<accession>A0ACA9KYC5</accession>
<reference evidence="1" key="1">
    <citation type="submission" date="2021-06" db="EMBL/GenBank/DDBJ databases">
        <authorList>
            <person name="Kallberg Y."/>
            <person name="Tangrot J."/>
            <person name="Rosling A."/>
        </authorList>
    </citation>
    <scope>NUCLEOTIDE SEQUENCE</scope>
    <source>
        <strain evidence="1">AU212A</strain>
    </source>
</reference>
<protein>
    <submittedName>
        <fullName evidence="1">272_t:CDS:1</fullName>
    </submittedName>
</protein>
<proteinExistence type="predicted"/>
<evidence type="ECO:0000313" key="2">
    <source>
        <dbReference type="Proteomes" id="UP000789860"/>
    </source>
</evidence>
<gene>
    <name evidence="1" type="ORF">SCALOS_LOCUS3027</name>
</gene>
<dbReference type="EMBL" id="CAJVPM010003010">
    <property type="protein sequence ID" value="CAG8495825.1"/>
    <property type="molecule type" value="Genomic_DNA"/>
</dbReference>
<evidence type="ECO:0000313" key="1">
    <source>
        <dbReference type="EMBL" id="CAG8495825.1"/>
    </source>
</evidence>
<sequence>LKKELYITLQDSSKIVSYNTKLQNRYEKQEKKINQEREQ</sequence>
<keyword evidence="2" id="KW-1185">Reference proteome</keyword>